<dbReference type="EC" id="2.4.1.187" evidence="3"/>
<dbReference type="FunCoup" id="A0A330L7S5">
    <property type="interactions" value="107"/>
</dbReference>
<keyword evidence="4" id="KW-1185">Reference proteome</keyword>
<dbReference type="CDD" id="cd06533">
    <property type="entry name" value="Glyco_transf_WecG_TagA"/>
    <property type="match status" value="1"/>
</dbReference>
<dbReference type="NCBIfam" id="TIGR00696">
    <property type="entry name" value="wecG_tagA_cpsF"/>
    <property type="match status" value="1"/>
</dbReference>
<evidence type="ECO:0000256" key="2">
    <source>
        <dbReference type="ARBA" id="ARBA00022679"/>
    </source>
</evidence>
<organism evidence="3 4">
    <name type="scientific">Nitrospira lenta</name>
    <dbReference type="NCBI Taxonomy" id="1436998"/>
    <lineage>
        <taxon>Bacteria</taxon>
        <taxon>Pseudomonadati</taxon>
        <taxon>Nitrospirota</taxon>
        <taxon>Nitrospiria</taxon>
        <taxon>Nitrospirales</taxon>
        <taxon>Nitrospiraceae</taxon>
        <taxon>Nitrospira</taxon>
    </lineage>
</organism>
<dbReference type="AlphaFoldDB" id="A0A330L7S5"/>
<dbReference type="RefSeq" id="WP_121987599.1">
    <property type="nucleotide sequence ID" value="NZ_OUNR01000001.1"/>
</dbReference>
<gene>
    <name evidence="3" type="ORF">NITLEN_10072</name>
</gene>
<dbReference type="EMBL" id="OUNR01000001">
    <property type="protein sequence ID" value="SPP62986.1"/>
    <property type="molecule type" value="Genomic_DNA"/>
</dbReference>
<dbReference type="PANTHER" id="PTHR34136">
    <property type="match status" value="1"/>
</dbReference>
<protein>
    <submittedName>
        <fullName evidence="3">Glycosyl transferase, WecB/TagA/CpsF family</fullName>
        <ecNumber evidence="3">2.4.1.187</ecNumber>
    </submittedName>
</protein>
<dbReference type="OrthoDB" id="9771846at2"/>
<evidence type="ECO:0000256" key="1">
    <source>
        <dbReference type="ARBA" id="ARBA00022676"/>
    </source>
</evidence>
<evidence type="ECO:0000313" key="3">
    <source>
        <dbReference type="EMBL" id="SPP62986.1"/>
    </source>
</evidence>
<keyword evidence="2 3" id="KW-0808">Transferase</keyword>
<accession>A0A330L7S5</accession>
<dbReference type="Proteomes" id="UP000248168">
    <property type="component" value="Unassembled WGS sequence"/>
</dbReference>
<name>A0A330L7S5_9BACT</name>
<sequence>MASAAVEQEQASRFCQVPILGLPVHMIQLPDVVSVMTHWVMHERFRPHWVVVADMHAVVEAHNRADFRRMVRQADLTVPDGISLVKVAQWKGGAVRSRVAGTDLMKAFFFGTQGLGFRHYFYGDTDRTLERLTANLTQQYPGLTVAGAYSPPFRPMTEEEDEAAIQRINDAKPDVLWVGLGLPKQEQWIYTHRHRLNVPLVLGVGAAFKFLAGTVQRAPEWVGDMGFEWLWRFACEPRRLWKRVMIGGTQFVGLVLLELAGWRDFS</sequence>
<dbReference type="InParanoid" id="A0A330L7S5"/>
<dbReference type="Pfam" id="PF03808">
    <property type="entry name" value="Glyco_tran_WecG"/>
    <property type="match status" value="1"/>
</dbReference>
<dbReference type="PANTHER" id="PTHR34136:SF1">
    <property type="entry name" value="UDP-N-ACETYL-D-MANNOSAMINURONIC ACID TRANSFERASE"/>
    <property type="match status" value="1"/>
</dbReference>
<reference evidence="4" key="1">
    <citation type="submission" date="2018-04" db="EMBL/GenBank/DDBJ databases">
        <authorList>
            <person name="Lucker S."/>
            <person name="Sakoula D."/>
        </authorList>
    </citation>
    <scope>NUCLEOTIDE SEQUENCE [LARGE SCALE GENOMIC DNA]</scope>
</reference>
<proteinExistence type="predicted"/>
<evidence type="ECO:0000313" key="4">
    <source>
        <dbReference type="Proteomes" id="UP000248168"/>
    </source>
</evidence>
<keyword evidence="1 3" id="KW-0328">Glycosyltransferase</keyword>
<dbReference type="GO" id="GO:0047244">
    <property type="term" value="F:N-acetylglucosaminyldiphosphoundecaprenol N-acetyl-beta-D-mannosaminyltransferase activity"/>
    <property type="evidence" value="ECO:0007669"/>
    <property type="project" value="UniProtKB-EC"/>
</dbReference>
<dbReference type="InterPro" id="IPR004629">
    <property type="entry name" value="WecG_TagA_CpsF"/>
</dbReference>